<feature type="region of interest" description="Disordered" evidence="5">
    <location>
        <begin position="1"/>
        <end position="244"/>
    </location>
</feature>
<keyword evidence="3 4" id="KW-0443">Lipid metabolism</keyword>
<dbReference type="InterPro" id="IPR002641">
    <property type="entry name" value="PNPLA_dom"/>
</dbReference>
<dbReference type="eggNOG" id="KOG2214">
    <property type="taxonomic scope" value="Eukaryota"/>
</dbReference>
<dbReference type="Pfam" id="PF01734">
    <property type="entry name" value="Patatin"/>
    <property type="match status" value="1"/>
</dbReference>
<proteinExistence type="predicted"/>
<dbReference type="PANTHER" id="PTHR14226:SF10">
    <property type="entry name" value="TRIACYLGLYCEROL LIPASE 4-RELATED"/>
    <property type="match status" value="1"/>
</dbReference>
<dbReference type="KEGG" id="sre:PTSG_09434"/>
<feature type="domain" description="PNPLA" evidence="6">
    <location>
        <begin position="482"/>
        <end position="680"/>
    </location>
</feature>
<keyword evidence="2 4" id="KW-0442">Lipid degradation</keyword>
<evidence type="ECO:0000313" key="8">
    <source>
        <dbReference type="Proteomes" id="UP000007799"/>
    </source>
</evidence>
<protein>
    <recommendedName>
        <fullName evidence="6">PNPLA domain-containing protein</fullName>
    </recommendedName>
</protein>
<dbReference type="Pfam" id="PF11815">
    <property type="entry name" value="DUF3336"/>
    <property type="match status" value="1"/>
</dbReference>
<evidence type="ECO:0000256" key="2">
    <source>
        <dbReference type="ARBA" id="ARBA00022963"/>
    </source>
</evidence>
<dbReference type="InterPro" id="IPR050301">
    <property type="entry name" value="NTE"/>
</dbReference>
<dbReference type="InterPro" id="IPR016035">
    <property type="entry name" value="Acyl_Trfase/lysoPLipase"/>
</dbReference>
<feature type="compositionally biased region" description="Low complexity" evidence="5">
    <location>
        <begin position="11"/>
        <end position="20"/>
    </location>
</feature>
<dbReference type="GeneID" id="16070241"/>
<feature type="compositionally biased region" description="Acidic residues" evidence="5">
    <location>
        <begin position="132"/>
        <end position="141"/>
    </location>
</feature>
<evidence type="ECO:0000256" key="5">
    <source>
        <dbReference type="SAM" id="MobiDB-lite"/>
    </source>
</evidence>
<dbReference type="PANTHER" id="PTHR14226">
    <property type="entry name" value="NEUROPATHY TARGET ESTERASE/SWISS CHEESE D.MELANOGASTER"/>
    <property type="match status" value="1"/>
</dbReference>
<evidence type="ECO:0000259" key="6">
    <source>
        <dbReference type="PROSITE" id="PS51635"/>
    </source>
</evidence>
<dbReference type="STRING" id="946362.F2UML8"/>
<dbReference type="InterPro" id="IPR021771">
    <property type="entry name" value="Triacylglycerol_lipase_N"/>
</dbReference>
<keyword evidence="8" id="KW-1185">Reference proteome</keyword>
<sequence>METEGGDAVGSSSPSRSPKSATLSNVWKGFKATFGSSNHNHDRHVDGVDGTIKHLADTTTNHDRQPRPMLDDSSVSSIRSSPIPNDHSHAPTSDESEDDDVRGISNDKDDDDDDDDDDNADNKNADGVNGVAEDEDDDEGKEEASVSTSGNGVGAADKTATARLSLRSSSTGVVGRERIRSPLAQQDGVLDHQDSGIANDPHATARDKNSRRRAAAGSRRFNRNLHFPGTQHDEAPATSAEPDAGARTASWWRRYWQQGAWWARDSLLHLKTALLMAVWTVVHVLRAVLVRFAWVTTGSLSGTRSIVTGVVELFADVCDVANQIAAHWLTRGLGPSQRSSLKATLRYQLKHARTYDEWKDTAIQLDKLVGNVTWKMGFESTLYDYMLLRDHLDAFYQARMKDDRARMAWLLRTTLHRNLANMGNPKLFERCYHGTKDLIEQYVSEVVYQINYLADTNIPGLSHEDKLQMFEAMRSSFGRSALLLSGGGGFGIYHLGVVRVLHKEGLLPRILSGSSAGSLMASLICTRTDEELDEFFENEIPDVKNWNLLVPDGEDVDFASLLRRLFRTGSMADVRVLEKCIYDNIGDITFEEAYKRTGRVLNITINARDSSESPRLLNHLTAPNVVIASAACASCALMGLFDTVEIKAEFGHGRRVAWNPGGQVWSDGSMETDLPMEQLAEHFNVNHFIVSQVNPHILPFLRYRSFWNSRLLQLVRSEMLYRLEQLLKLGFKPHWIKNFSHLLSQPYSGDITVTPRVTLNDYLYLVSNPTPERVRHGVLVGQLATWPKLSILQSHCQIEMALDNAVHRLGGGEPHC</sequence>
<feature type="active site" description="Nucleophile" evidence="4">
    <location>
        <position position="515"/>
    </location>
</feature>
<dbReference type="Proteomes" id="UP000007799">
    <property type="component" value="Unassembled WGS sequence"/>
</dbReference>
<evidence type="ECO:0000256" key="1">
    <source>
        <dbReference type="ARBA" id="ARBA00022801"/>
    </source>
</evidence>
<dbReference type="AlphaFoldDB" id="F2UML8"/>
<feature type="compositionally biased region" description="Low complexity" evidence="5">
    <location>
        <begin position="73"/>
        <end position="84"/>
    </location>
</feature>
<dbReference type="Gene3D" id="3.40.1090.10">
    <property type="entry name" value="Cytosolic phospholipase A2 catalytic domain"/>
    <property type="match status" value="2"/>
</dbReference>
<organism evidence="7 8">
    <name type="scientific">Salpingoeca rosetta (strain ATCC 50818 / BSB-021)</name>
    <dbReference type="NCBI Taxonomy" id="946362"/>
    <lineage>
        <taxon>Eukaryota</taxon>
        <taxon>Choanoflagellata</taxon>
        <taxon>Craspedida</taxon>
        <taxon>Salpingoecidae</taxon>
        <taxon>Salpingoeca</taxon>
    </lineage>
</organism>
<keyword evidence="1 4" id="KW-0378">Hydrolase</keyword>
<feature type="compositionally biased region" description="Basic and acidic residues" evidence="5">
    <location>
        <begin position="39"/>
        <end position="70"/>
    </location>
</feature>
<feature type="compositionally biased region" description="Acidic residues" evidence="5">
    <location>
        <begin position="108"/>
        <end position="119"/>
    </location>
</feature>
<gene>
    <name evidence="7" type="ORF">PTSG_09434</name>
</gene>
<dbReference type="SUPFAM" id="SSF52151">
    <property type="entry name" value="FabD/lysophospholipase-like"/>
    <property type="match status" value="1"/>
</dbReference>
<dbReference type="EMBL" id="GL832982">
    <property type="protein sequence ID" value="EGD78367.1"/>
    <property type="molecule type" value="Genomic_DNA"/>
</dbReference>
<dbReference type="OrthoDB" id="10049244at2759"/>
<evidence type="ECO:0000256" key="4">
    <source>
        <dbReference type="PROSITE-ProRule" id="PRU01161"/>
    </source>
</evidence>
<comment type="caution">
    <text evidence="4">Lacks conserved residue(s) required for the propagation of feature annotation.</text>
</comment>
<dbReference type="GO" id="GO:0016042">
    <property type="term" value="P:lipid catabolic process"/>
    <property type="evidence" value="ECO:0007669"/>
    <property type="project" value="UniProtKB-UniRule"/>
</dbReference>
<evidence type="ECO:0000313" key="7">
    <source>
        <dbReference type="EMBL" id="EGD78367.1"/>
    </source>
</evidence>
<feature type="short sequence motif" description="GXSXG" evidence="4">
    <location>
        <begin position="513"/>
        <end position="517"/>
    </location>
</feature>
<dbReference type="GO" id="GO:0004806">
    <property type="term" value="F:triacylglycerol lipase activity"/>
    <property type="evidence" value="ECO:0007669"/>
    <property type="project" value="InterPro"/>
</dbReference>
<feature type="short sequence motif" description="GXGXXG" evidence="4">
    <location>
        <begin position="486"/>
        <end position="491"/>
    </location>
</feature>
<dbReference type="InParanoid" id="F2UML8"/>
<accession>F2UML8</accession>
<reference evidence="7" key="1">
    <citation type="submission" date="2009-08" db="EMBL/GenBank/DDBJ databases">
        <title>Annotation of Salpingoeca rosetta.</title>
        <authorList>
            <consortium name="The Broad Institute Genome Sequencing Platform"/>
            <person name="Russ C."/>
            <person name="Cuomo C."/>
            <person name="Burger G."/>
            <person name="Gray M.W."/>
            <person name="Holland P.W.H."/>
            <person name="King N."/>
            <person name="Lang F.B.F."/>
            <person name="Roger A.J."/>
            <person name="Ruiz-Trillo I."/>
            <person name="Young S.K."/>
            <person name="Zeng Q."/>
            <person name="Gargeya S."/>
            <person name="Alvarado L."/>
            <person name="Berlin A."/>
            <person name="Chapman S.B."/>
            <person name="Chen Z."/>
            <person name="Freedman E."/>
            <person name="Gellesch M."/>
            <person name="Goldberg J."/>
            <person name="Griggs A."/>
            <person name="Gujja S."/>
            <person name="Heilman E."/>
            <person name="Heiman D."/>
            <person name="Howarth C."/>
            <person name="Mehta T."/>
            <person name="Neiman D."/>
            <person name="Pearson M."/>
            <person name="Roberts A."/>
            <person name="Saif S."/>
            <person name="Shea T."/>
            <person name="Shenoy N."/>
            <person name="Sisk P."/>
            <person name="Stolte C."/>
            <person name="Sykes S."/>
            <person name="White J."/>
            <person name="Yandava C."/>
            <person name="Haas B."/>
            <person name="Nusbaum C."/>
            <person name="Birren B."/>
        </authorList>
    </citation>
    <scope>NUCLEOTIDE SEQUENCE</scope>
    <source>
        <strain evidence="7">ATCC 50818</strain>
    </source>
</reference>
<evidence type="ECO:0000256" key="3">
    <source>
        <dbReference type="ARBA" id="ARBA00023098"/>
    </source>
</evidence>
<dbReference type="PROSITE" id="PS51635">
    <property type="entry name" value="PNPLA"/>
    <property type="match status" value="1"/>
</dbReference>
<feature type="active site" description="Proton acceptor" evidence="4">
    <location>
        <position position="667"/>
    </location>
</feature>
<dbReference type="RefSeq" id="XP_004989690.1">
    <property type="nucleotide sequence ID" value="XM_004989633.1"/>
</dbReference>
<name>F2UML8_SALR5</name>